<evidence type="ECO:0000313" key="1">
    <source>
        <dbReference type="EMBL" id="MFC0079506.1"/>
    </source>
</evidence>
<dbReference type="RefSeq" id="WP_379687146.1">
    <property type="nucleotide sequence ID" value="NZ_JBHLYW010000022.1"/>
</dbReference>
<accession>A0ABV6BVN5</accession>
<comment type="caution">
    <text evidence="1">The sequence shown here is derived from an EMBL/GenBank/DDBJ whole genome shotgun (WGS) entry which is preliminary data.</text>
</comment>
<keyword evidence="2" id="KW-1185">Reference proteome</keyword>
<reference evidence="1 2" key="1">
    <citation type="submission" date="2024-09" db="EMBL/GenBank/DDBJ databases">
        <authorList>
            <person name="Sun Q."/>
            <person name="Mori K."/>
        </authorList>
    </citation>
    <scope>NUCLEOTIDE SEQUENCE [LARGE SCALE GENOMIC DNA]</scope>
    <source>
        <strain evidence="1 2">CGMCC 1.12926</strain>
    </source>
</reference>
<organism evidence="1 2">
    <name type="scientific">Flavobacterium procerum</name>
    <dbReference type="NCBI Taxonomy" id="1455569"/>
    <lineage>
        <taxon>Bacteria</taxon>
        <taxon>Pseudomonadati</taxon>
        <taxon>Bacteroidota</taxon>
        <taxon>Flavobacteriia</taxon>
        <taxon>Flavobacteriales</taxon>
        <taxon>Flavobacteriaceae</taxon>
        <taxon>Flavobacterium</taxon>
    </lineage>
</organism>
<evidence type="ECO:0008006" key="3">
    <source>
        <dbReference type="Google" id="ProtNLM"/>
    </source>
</evidence>
<evidence type="ECO:0000313" key="2">
    <source>
        <dbReference type="Proteomes" id="UP001589734"/>
    </source>
</evidence>
<dbReference type="CDD" id="cd00085">
    <property type="entry name" value="HNHc"/>
    <property type="match status" value="1"/>
</dbReference>
<dbReference type="Proteomes" id="UP001589734">
    <property type="component" value="Unassembled WGS sequence"/>
</dbReference>
<dbReference type="Gene3D" id="1.10.30.50">
    <property type="match status" value="1"/>
</dbReference>
<dbReference type="InterPro" id="IPR003615">
    <property type="entry name" value="HNH_nuc"/>
</dbReference>
<protein>
    <recommendedName>
        <fullName evidence="3">HNH nuclease domain-containing protein</fullName>
    </recommendedName>
</protein>
<dbReference type="EMBL" id="JBHLYW010000022">
    <property type="protein sequence ID" value="MFC0079506.1"/>
    <property type="molecule type" value="Genomic_DNA"/>
</dbReference>
<name>A0ABV6BVN5_9FLAO</name>
<gene>
    <name evidence="1" type="ORF">ACFFLS_20845</name>
</gene>
<sequence length="293" mass="34024">MIFVEKGPAPACLLVPDNVWHKETKSAINHYKHTNQTKNFNFTKYRSPEIKNALKAVFGRKCAYCESDYAKVSDGDVEHFRPKGRVEGKKPETPGYYWLANDWDNLLISCQHCNQSRKNKTVDDQGQVLENDNISRGKLDQFPLRNPRKRVTSTRQRLDKEEPYRLLLNPCVDKPEEHFEYDEKYALIKGISDMGLKSIDVYVLQRRDLVKSRSDKLVILLVYIGMAQKALERYNAEKDPFALEIFKENYNAMSALTNKGSEYSGMCRFFVKRFLEDNGLTRTTAEEIFEKPA</sequence>
<proteinExistence type="predicted"/>